<dbReference type="InterPro" id="IPR001670">
    <property type="entry name" value="ADH_Fe/GldA"/>
</dbReference>
<dbReference type="GO" id="GO:0046872">
    <property type="term" value="F:metal ion binding"/>
    <property type="evidence" value="ECO:0007669"/>
    <property type="project" value="InterPro"/>
</dbReference>
<dbReference type="FunFam" id="3.40.50.1970:FF:000003">
    <property type="entry name" value="Alcohol dehydrogenase, iron-containing"/>
    <property type="match status" value="1"/>
</dbReference>
<name>A0A1H3ATR1_9GAMM</name>
<dbReference type="SUPFAM" id="SSF56796">
    <property type="entry name" value="Dehydroquinate synthase-like"/>
    <property type="match status" value="1"/>
</dbReference>
<dbReference type="OrthoDB" id="9815791at2"/>
<dbReference type="InterPro" id="IPR018211">
    <property type="entry name" value="ADH_Fe_CS"/>
</dbReference>
<dbReference type="Gene3D" id="3.40.50.1970">
    <property type="match status" value="1"/>
</dbReference>
<dbReference type="GO" id="GO:0004022">
    <property type="term" value="F:alcohol dehydrogenase (NAD+) activity"/>
    <property type="evidence" value="ECO:0007669"/>
    <property type="project" value="TreeGrafter"/>
</dbReference>
<comment type="cofactor">
    <cofactor evidence="1">
        <name>Fe cation</name>
        <dbReference type="ChEBI" id="CHEBI:24875"/>
    </cofactor>
</comment>
<dbReference type="STRING" id="488533.SAMN04487960_10898"/>
<evidence type="ECO:0000256" key="1">
    <source>
        <dbReference type="ARBA" id="ARBA00001962"/>
    </source>
</evidence>
<evidence type="ECO:0000256" key="3">
    <source>
        <dbReference type="ARBA" id="ARBA00023002"/>
    </source>
</evidence>
<dbReference type="CDD" id="cd17814">
    <property type="entry name" value="Fe-ADH-like"/>
    <property type="match status" value="1"/>
</dbReference>
<dbReference type="Gene3D" id="1.20.1090.10">
    <property type="entry name" value="Dehydroquinate synthase-like - alpha domain"/>
    <property type="match status" value="1"/>
</dbReference>
<dbReference type="FunFam" id="1.20.1090.10:FF:000001">
    <property type="entry name" value="Aldehyde-alcohol dehydrogenase"/>
    <property type="match status" value="1"/>
</dbReference>
<dbReference type="NCBIfam" id="NF041833">
    <property type="entry name" value="Fe_ADH_ErcA"/>
    <property type="match status" value="1"/>
</dbReference>
<dbReference type="Proteomes" id="UP000199675">
    <property type="component" value="Unassembled WGS sequence"/>
</dbReference>
<dbReference type="Pfam" id="PF25137">
    <property type="entry name" value="ADH_Fe_C"/>
    <property type="match status" value="1"/>
</dbReference>
<feature type="domain" description="Fe-containing alcohol dehydrogenase-like C-terminal" evidence="6">
    <location>
        <begin position="192"/>
        <end position="386"/>
    </location>
</feature>
<dbReference type="PROSITE" id="PS00060">
    <property type="entry name" value="ADH_IRON_2"/>
    <property type="match status" value="1"/>
</dbReference>
<dbReference type="Pfam" id="PF00465">
    <property type="entry name" value="Fe-ADH"/>
    <property type="match status" value="1"/>
</dbReference>
<feature type="domain" description="Alcohol dehydrogenase iron-type/glycerol dehydrogenase GldA" evidence="5">
    <location>
        <begin position="14"/>
        <end position="181"/>
    </location>
</feature>
<evidence type="ECO:0000259" key="5">
    <source>
        <dbReference type="Pfam" id="PF00465"/>
    </source>
</evidence>
<gene>
    <name evidence="7" type="ORF">SAMN04487960_10898</name>
</gene>
<dbReference type="InterPro" id="IPR039697">
    <property type="entry name" value="Alcohol_dehydrogenase_Fe"/>
</dbReference>
<evidence type="ECO:0000259" key="6">
    <source>
        <dbReference type="Pfam" id="PF25137"/>
    </source>
</evidence>
<sequence length="387" mass="41493">MSHDVSSLRKFVSPEIVFGAGSRKAVVNFASNFGARHVFLVSDPGVVDAGWVAEIEAMLRGAGLNCTVFTGVSANPRAEEVMNGAELYRANQCDVIVAVGGGSPMDCAKGIGIVIAHDRNILEFEGVDTIRMPSPPLILIPTTAGTSADVSQFAIISDPARRFKFSIISKAVVPDVSLIDPEVTATMDHFLTACTGVDALVHAIEAYVSTGSGPLTDSHALEAIRLIGTYLEPLLKNTEDAQLREHIMLASMQAGLAFSNAILGAVHAMSHSLGGYLDLPHGLCNSLLLEHVIAYNFPAAPERFRRIAEALGVDTRGMKDAEVRKRLMERVILLKKAVGLESKLAELGVTVSDIPHLSHFAMQDPCIVTNPRQSSKRDVEVVYEEAL</sequence>
<dbReference type="RefSeq" id="WP_091815219.1">
    <property type="nucleotide sequence ID" value="NZ_FNNE01000008.1"/>
</dbReference>
<accession>A0A1H3ATR1</accession>
<organism evidence="7 8">
    <name type="scientific">Marinobacter mobilis</name>
    <dbReference type="NCBI Taxonomy" id="488533"/>
    <lineage>
        <taxon>Bacteria</taxon>
        <taxon>Pseudomonadati</taxon>
        <taxon>Pseudomonadota</taxon>
        <taxon>Gammaproteobacteria</taxon>
        <taxon>Pseudomonadales</taxon>
        <taxon>Marinobacteraceae</taxon>
        <taxon>Marinobacter</taxon>
    </lineage>
</organism>
<proteinExistence type="inferred from homology"/>
<protein>
    <submittedName>
        <fullName evidence="7">Alcohol dehydrogenase, class IV</fullName>
    </submittedName>
</protein>
<evidence type="ECO:0000256" key="2">
    <source>
        <dbReference type="ARBA" id="ARBA00007358"/>
    </source>
</evidence>
<dbReference type="EMBL" id="FNNE01000008">
    <property type="protein sequence ID" value="SDX33013.1"/>
    <property type="molecule type" value="Genomic_DNA"/>
</dbReference>
<reference evidence="7 8" key="1">
    <citation type="submission" date="2016-10" db="EMBL/GenBank/DDBJ databases">
        <authorList>
            <person name="de Groot N.N."/>
        </authorList>
    </citation>
    <scope>NUCLEOTIDE SEQUENCE [LARGE SCALE GENOMIC DNA]</scope>
    <source>
        <strain evidence="7 8">CGMCC 1.7059</strain>
    </source>
</reference>
<comment type="similarity">
    <text evidence="2">Belongs to the iron-containing alcohol dehydrogenase family.</text>
</comment>
<dbReference type="InterPro" id="IPR056798">
    <property type="entry name" value="ADH_Fe_C"/>
</dbReference>
<keyword evidence="3" id="KW-0560">Oxidoreductase</keyword>
<evidence type="ECO:0000313" key="8">
    <source>
        <dbReference type="Proteomes" id="UP000199675"/>
    </source>
</evidence>
<evidence type="ECO:0000313" key="7">
    <source>
        <dbReference type="EMBL" id="SDX33013.1"/>
    </source>
</evidence>
<keyword evidence="8" id="KW-1185">Reference proteome</keyword>
<evidence type="ECO:0000256" key="4">
    <source>
        <dbReference type="ARBA" id="ARBA00023027"/>
    </source>
</evidence>
<keyword evidence="4" id="KW-0520">NAD</keyword>
<dbReference type="PANTHER" id="PTHR11496:SF102">
    <property type="entry name" value="ALCOHOL DEHYDROGENASE 4"/>
    <property type="match status" value="1"/>
</dbReference>
<dbReference type="AlphaFoldDB" id="A0A1H3ATR1"/>
<dbReference type="PANTHER" id="PTHR11496">
    <property type="entry name" value="ALCOHOL DEHYDROGENASE"/>
    <property type="match status" value="1"/>
</dbReference>